<gene>
    <name evidence="3" type="ORF">SteCoe_26128</name>
</gene>
<dbReference type="InterPro" id="IPR013083">
    <property type="entry name" value="Znf_RING/FYVE/PHD"/>
</dbReference>
<keyword evidence="1" id="KW-0863">Zinc-finger</keyword>
<dbReference type="PANTHER" id="PTHR22996">
    <property type="entry name" value="MAHOGUNIN"/>
    <property type="match status" value="1"/>
</dbReference>
<evidence type="ECO:0000256" key="1">
    <source>
        <dbReference type="PROSITE-ProRule" id="PRU00175"/>
    </source>
</evidence>
<evidence type="ECO:0000313" key="4">
    <source>
        <dbReference type="Proteomes" id="UP000187209"/>
    </source>
</evidence>
<accession>A0A1R2BE36</accession>
<organism evidence="3 4">
    <name type="scientific">Stentor coeruleus</name>
    <dbReference type="NCBI Taxonomy" id="5963"/>
    <lineage>
        <taxon>Eukaryota</taxon>
        <taxon>Sar</taxon>
        <taxon>Alveolata</taxon>
        <taxon>Ciliophora</taxon>
        <taxon>Postciliodesmatophora</taxon>
        <taxon>Heterotrichea</taxon>
        <taxon>Heterotrichida</taxon>
        <taxon>Stentoridae</taxon>
        <taxon>Stentor</taxon>
    </lineage>
</organism>
<evidence type="ECO:0000313" key="3">
    <source>
        <dbReference type="EMBL" id="OMJ74875.1"/>
    </source>
</evidence>
<reference evidence="3 4" key="1">
    <citation type="submission" date="2016-11" db="EMBL/GenBank/DDBJ databases">
        <title>The macronuclear genome of Stentor coeruleus: a giant cell with tiny introns.</title>
        <authorList>
            <person name="Slabodnick M."/>
            <person name="Ruby J.G."/>
            <person name="Reiff S.B."/>
            <person name="Swart E.C."/>
            <person name="Gosai S."/>
            <person name="Prabakaran S."/>
            <person name="Witkowska E."/>
            <person name="Larue G.E."/>
            <person name="Fisher S."/>
            <person name="Freeman R.M."/>
            <person name="Gunawardena J."/>
            <person name="Chu W."/>
            <person name="Stover N.A."/>
            <person name="Gregory B.D."/>
            <person name="Nowacki M."/>
            <person name="Derisi J."/>
            <person name="Roy S.W."/>
            <person name="Marshall W.F."/>
            <person name="Sood P."/>
        </authorList>
    </citation>
    <scope>NUCLEOTIDE SEQUENCE [LARGE SCALE GENOMIC DNA]</scope>
    <source>
        <strain evidence="3">WM001</strain>
    </source>
</reference>
<dbReference type="Pfam" id="PF13920">
    <property type="entry name" value="zf-C3HC4_3"/>
    <property type="match status" value="1"/>
</dbReference>
<dbReference type="PANTHER" id="PTHR22996:SF0">
    <property type="entry name" value="RE60872P-RELATED"/>
    <property type="match status" value="1"/>
</dbReference>
<proteinExistence type="predicted"/>
<dbReference type="Proteomes" id="UP000187209">
    <property type="component" value="Unassembled WGS sequence"/>
</dbReference>
<feature type="domain" description="RING-type" evidence="2">
    <location>
        <begin position="36"/>
        <end position="75"/>
    </location>
</feature>
<keyword evidence="1" id="KW-0862">Zinc</keyword>
<name>A0A1R2BE36_9CILI</name>
<dbReference type="GO" id="GO:0008270">
    <property type="term" value="F:zinc ion binding"/>
    <property type="evidence" value="ECO:0007669"/>
    <property type="project" value="UniProtKB-KW"/>
</dbReference>
<dbReference type="AlphaFoldDB" id="A0A1R2BE36"/>
<keyword evidence="1" id="KW-0479">Metal-binding</keyword>
<dbReference type="GO" id="GO:0016567">
    <property type="term" value="P:protein ubiquitination"/>
    <property type="evidence" value="ECO:0007669"/>
    <property type="project" value="TreeGrafter"/>
</dbReference>
<dbReference type="PROSITE" id="PS50089">
    <property type="entry name" value="ZF_RING_2"/>
    <property type="match status" value="1"/>
</dbReference>
<dbReference type="SUPFAM" id="SSF57850">
    <property type="entry name" value="RING/U-box"/>
    <property type="match status" value="1"/>
</dbReference>
<dbReference type="EMBL" id="MPUH01000724">
    <property type="protein sequence ID" value="OMJ74875.1"/>
    <property type="molecule type" value="Genomic_DNA"/>
</dbReference>
<dbReference type="GO" id="GO:0061630">
    <property type="term" value="F:ubiquitin protein ligase activity"/>
    <property type="evidence" value="ECO:0007669"/>
    <property type="project" value="UniProtKB-EC"/>
</dbReference>
<keyword evidence="4" id="KW-1185">Reference proteome</keyword>
<dbReference type="Gene3D" id="3.30.40.10">
    <property type="entry name" value="Zinc/RING finger domain, C3HC4 (zinc finger)"/>
    <property type="match status" value="1"/>
</dbReference>
<protein>
    <recommendedName>
        <fullName evidence="2">RING-type domain-containing protein</fullName>
    </recommendedName>
</protein>
<dbReference type="OrthoDB" id="312892at2759"/>
<dbReference type="InterPro" id="IPR001841">
    <property type="entry name" value="Znf_RING"/>
</dbReference>
<dbReference type="GO" id="GO:0005737">
    <property type="term" value="C:cytoplasm"/>
    <property type="evidence" value="ECO:0007669"/>
    <property type="project" value="TreeGrafter"/>
</dbReference>
<evidence type="ECO:0000259" key="2">
    <source>
        <dbReference type="PROSITE" id="PS50089"/>
    </source>
</evidence>
<comment type="caution">
    <text evidence="3">The sequence shown here is derived from an EMBL/GenBank/DDBJ whole genome shotgun (WGS) entry which is preliminary data.</text>
</comment>
<sequence length="102" mass="11222">MFLTKISSTFYKTINQKIHPQESEEKGNNNSSIKDCLICCSNVCDSVLVPCGHGGICNDCSIKLLESGKDCHICRSSIEKVLKINSKENVVINTTVVENEIS</sequence>
<dbReference type="InterPro" id="IPR045194">
    <property type="entry name" value="MGRN1/RNF157-like"/>
</dbReference>